<name>A0A9W6PT05_9ACTN</name>
<keyword evidence="3" id="KW-1185">Reference proteome</keyword>
<gene>
    <name evidence="2" type="ORF">Arub01_09250</name>
</gene>
<protein>
    <submittedName>
        <fullName evidence="2">Uncharacterized protein</fullName>
    </submittedName>
</protein>
<feature type="compositionally biased region" description="Low complexity" evidence="1">
    <location>
        <begin position="39"/>
        <end position="53"/>
    </location>
</feature>
<organism evidence="2 3">
    <name type="scientific">Actinomadura rubrobrunea</name>
    <dbReference type="NCBI Taxonomy" id="115335"/>
    <lineage>
        <taxon>Bacteria</taxon>
        <taxon>Bacillati</taxon>
        <taxon>Actinomycetota</taxon>
        <taxon>Actinomycetes</taxon>
        <taxon>Streptosporangiales</taxon>
        <taxon>Thermomonosporaceae</taxon>
        <taxon>Actinomadura</taxon>
    </lineage>
</organism>
<proteinExistence type="predicted"/>
<evidence type="ECO:0000313" key="3">
    <source>
        <dbReference type="Proteomes" id="UP001165124"/>
    </source>
</evidence>
<evidence type="ECO:0000313" key="2">
    <source>
        <dbReference type="EMBL" id="GLW62681.1"/>
    </source>
</evidence>
<reference evidence="2" key="1">
    <citation type="submission" date="2023-02" db="EMBL/GenBank/DDBJ databases">
        <title>Actinomadura rubrobrunea NBRC 14622.</title>
        <authorList>
            <person name="Ichikawa N."/>
            <person name="Sato H."/>
            <person name="Tonouchi N."/>
        </authorList>
    </citation>
    <scope>NUCLEOTIDE SEQUENCE</scope>
    <source>
        <strain evidence="2">NBRC 14622</strain>
    </source>
</reference>
<evidence type="ECO:0000256" key="1">
    <source>
        <dbReference type="SAM" id="MobiDB-lite"/>
    </source>
</evidence>
<dbReference type="EMBL" id="BSRZ01000001">
    <property type="protein sequence ID" value="GLW62681.1"/>
    <property type="molecule type" value="Genomic_DNA"/>
</dbReference>
<accession>A0A9W6PT05</accession>
<comment type="caution">
    <text evidence="2">The sequence shown here is derived from an EMBL/GenBank/DDBJ whole genome shotgun (WGS) entry which is preliminary data.</text>
</comment>
<sequence>MAVGLAWLGVRDVVRGAVSDRSTPPPIAGPVIHASPPDRSAAPGPEPGAAARPAPSPRSEDDGAADAHIRSYAARGGRAAMAISATLVRLVSATPNPGFETRVTEAQGWLRVDFLGKDHTSSVIASWYQHAPIVRVYEYGG</sequence>
<dbReference type="AlphaFoldDB" id="A0A9W6PT05"/>
<feature type="region of interest" description="Disordered" evidence="1">
    <location>
        <begin position="18"/>
        <end position="65"/>
    </location>
</feature>
<dbReference type="Proteomes" id="UP001165124">
    <property type="component" value="Unassembled WGS sequence"/>
</dbReference>